<reference evidence="1 2" key="1">
    <citation type="journal article" date="2017" name="MBio">
        <title>Gut Symbiont Bacteroides fragilis Secretes a Eukaryotic-Like Ubiquitin Protein That Mediates Intraspecies Antagonism.</title>
        <authorList>
            <person name="Chatzidaki-Livanis M."/>
            <person name="Coyne M.J."/>
            <person name="Roelofs K.G."/>
            <person name="Gentyala R.R."/>
            <person name="Caldwell J.M."/>
            <person name="Comstock L.E."/>
        </authorList>
    </citation>
    <scope>NUCLEOTIDE SEQUENCE [LARGE SCALE GENOMIC DNA]</scope>
    <source>
        <strain evidence="1 2">12905</strain>
    </source>
</reference>
<protein>
    <submittedName>
        <fullName evidence="1">Uncharacterized protein</fullName>
    </submittedName>
</protein>
<dbReference type="Proteomes" id="UP000231846">
    <property type="component" value="Unassembled WGS sequence"/>
</dbReference>
<dbReference type="EMBL" id="PDCW01000010">
    <property type="protein sequence ID" value="PJY74895.1"/>
    <property type="molecule type" value="Genomic_DNA"/>
</dbReference>
<gene>
    <name evidence="1" type="ORF">CQW34_01765</name>
</gene>
<evidence type="ECO:0000313" key="2">
    <source>
        <dbReference type="Proteomes" id="UP000231846"/>
    </source>
</evidence>
<organism evidence="1 2">
    <name type="scientific">Bacteroides fragilis</name>
    <dbReference type="NCBI Taxonomy" id="817"/>
    <lineage>
        <taxon>Bacteria</taxon>
        <taxon>Pseudomonadati</taxon>
        <taxon>Bacteroidota</taxon>
        <taxon>Bacteroidia</taxon>
        <taxon>Bacteroidales</taxon>
        <taxon>Bacteroidaceae</taxon>
        <taxon>Bacteroides</taxon>
    </lineage>
</organism>
<dbReference type="AlphaFoldDB" id="A0A2M9V8A9"/>
<comment type="caution">
    <text evidence="1">The sequence shown here is derived from an EMBL/GenBank/DDBJ whole genome shotgun (WGS) entry which is preliminary data.</text>
</comment>
<sequence>MNKKVRCRGKRKFPLNKRLPVITNTICFINGNGSSGMNQVCDILRYMKIGKL</sequence>
<accession>A0A2M9V8A9</accession>
<name>A0A2M9V8A9_BACFG</name>
<evidence type="ECO:0000313" key="1">
    <source>
        <dbReference type="EMBL" id="PJY74895.1"/>
    </source>
</evidence>
<proteinExistence type="predicted"/>